<dbReference type="PRINTS" id="PR00007">
    <property type="entry name" value="COMPLEMNTC1Q"/>
</dbReference>
<keyword evidence="4" id="KW-1185">Reference proteome</keyword>
<dbReference type="SUPFAM" id="SSF49842">
    <property type="entry name" value="TNF-like"/>
    <property type="match status" value="1"/>
</dbReference>
<organism evidence="3 4">
    <name type="scientific">Pinctada imbricata</name>
    <name type="common">Atlantic pearl-oyster</name>
    <name type="synonym">Pinctada martensii</name>
    <dbReference type="NCBI Taxonomy" id="66713"/>
    <lineage>
        <taxon>Eukaryota</taxon>
        <taxon>Metazoa</taxon>
        <taxon>Spiralia</taxon>
        <taxon>Lophotrochozoa</taxon>
        <taxon>Mollusca</taxon>
        <taxon>Bivalvia</taxon>
        <taxon>Autobranchia</taxon>
        <taxon>Pteriomorphia</taxon>
        <taxon>Pterioida</taxon>
        <taxon>Pterioidea</taxon>
        <taxon>Pteriidae</taxon>
        <taxon>Pinctada</taxon>
    </lineage>
</organism>
<evidence type="ECO:0000313" key="4">
    <source>
        <dbReference type="Proteomes" id="UP001186944"/>
    </source>
</evidence>
<dbReference type="SMART" id="SM00110">
    <property type="entry name" value="C1Q"/>
    <property type="match status" value="1"/>
</dbReference>
<dbReference type="EMBL" id="VSWD01000009">
    <property type="protein sequence ID" value="KAK3093854.1"/>
    <property type="molecule type" value="Genomic_DNA"/>
</dbReference>
<dbReference type="Proteomes" id="UP001186944">
    <property type="component" value="Unassembled WGS sequence"/>
</dbReference>
<protein>
    <recommendedName>
        <fullName evidence="5">C1q domain-containing protein</fullName>
    </recommendedName>
</protein>
<proteinExistence type="predicted"/>
<feature type="domain" description="C1q" evidence="1">
    <location>
        <begin position="260"/>
        <end position="393"/>
    </location>
</feature>
<dbReference type="InterPro" id="IPR008983">
    <property type="entry name" value="Tumour_necrosis_fac-like_dom"/>
</dbReference>
<accession>A0AA88Y6I9</accession>
<reference evidence="3" key="1">
    <citation type="submission" date="2019-08" db="EMBL/GenBank/DDBJ databases">
        <title>The improved chromosome-level genome for the pearl oyster Pinctada fucata martensii using PacBio sequencing and Hi-C.</title>
        <authorList>
            <person name="Zheng Z."/>
        </authorList>
    </citation>
    <scope>NUCLEOTIDE SEQUENCE</scope>
    <source>
        <strain evidence="3">ZZ-2019</strain>
        <tissue evidence="3">Adductor muscle</tissue>
    </source>
</reference>
<feature type="domain" description="Reverse transcriptase" evidence="2">
    <location>
        <begin position="1"/>
        <end position="216"/>
    </location>
</feature>
<dbReference type="PANTHER" id="PTHR21301">
    <property type="entry name" value="REVERSE TRANSCRIPTASE"/>
    <property type="match status" value="1"/>
</dbReference>
<evidence type="ECO:0000313" key="3">
    <source>
        <dbReference type="EMBL" id="KAK3093854.1"/>
    </source>
</evidence>
<dbReference type="InterPro" id="IPR000477">
    <property type="entry name" value="RT_dom"/>
</dbReference>
<sequence>MWILKNSKELLEHLKSTHFSRVHSIKAFDFSTLYSIIPHSKLKVRLATIISNAFTSKNGNRKYKSIVVNYKKTYFVKEKSDSENKYTEIDIVQMLNFLIDIIFVVFGRKVFQQIVGIPMGTSCVPLLADIFLYSYEAEFIQSLESEGKRYLASDVNFTCRYIDDVLTINNPKFADYLSSIYPLELEVKETTETNNSASYLDIMLSYDTDGHMNTSLYDKRDDFNFSIINFPFLSSNIPSSPAYGVFISQLIRYARASPCSSTRRIYFSAYLTRHVSSSELKNNQSIVFTDVQTNEGGGYNSKTGEFTAPISGTYTFFWEFLVFPGGTIGLELQKNYKKFQHNYAHGSDSKYEVGSKSTIMNLVKGDKVRVVYVGGAGKIYGNHRYTGFSGIFL</sequence>
<dbReference type="Pfam" id="PF00386">
    <property type="entry name" value="C1q"/>
    <property type="match status" value="1"/>
</dbReference>
<dbReference type="InterPro" id="IPR001073">
    <property type="entry name" value="C1q_dom"/>
</dbReference>
<evidence type="ECO:0008006" key="5">
    <source>
        <dbReference type="Google" id="ProtNLM"/>
    </source>
</evidence>
<name>A0AA88Y6I9_PINIB</name>
<evidence type="ECO:0000259" key="2">
    <source>
        <dbReference type="PROSITE" id="PS50878"/>
    </source>
</evidence>
<dbReference type="AlphaFoldDB" id="A0AA88Y6I9"/>
<gene>
    <name evidence="3" type="ORF">FSP39_021096</name>
</gene>
<comment type="caution">
    <text evidence="3">The sequence shown here is derived from an EMBL/GenBank/DDBJ whole genome shotgun (WGS) entry which is preliminary data.</text>
</comment>
<dbReference type="PROSITE" id="PS50878">
    <property type="entry name" value="RT_POL"/>
    <property type="match status" value="1"/>
</dbReference>
<dbReference type="PANTHER" id="PTHR21301:SF10">
    <property type="entry name" value="REVERSE TRANSCRIPTASE DOMAIN-CONTAINING PROTEIN"/>
    <property type="match status" value="1"/>
</dbReference>
<dbReference type="PROSITE" id="PS50871">
    <property type="entry name" value="C1Q"/>
    <property type="match status" value="1"/>
</dbReference>
<evidence type="ECO:0000259" key="1">
    <source>
        <dbReference type="PROSITE" id="PS50871"/>
    </source>
</evidence>
<dbReference type="Gene3D" id="2.60.120.40">
    <property type="match status" value="1"/>
</dbReference>